<dbReference type="EMBL" id="JAXQNO010000006">
    <property type="protein sequence ID" value="KAK4796630.1"/>
    <property type="molecule type" value="Genomic_DNA"/>
</dbReference>
<dbReference type="AlphaFoldDB" id="A0AAN7MG87"/>
<dbReference type="SUPFAM" id="SSF118290">
    <property type="entry name" value="WRKY DNA-binding domain"/>
    <property type="match status" value="1"/>
</dbReference>
<dbReference type="InterPro" id="IPR036576">
    <property type="entry name" value="WRKY_dom_sf"/>
</dbReference>
<dbReference type="InterPro" id="IPR003657">
    <property type="entry name" value="WRKY_dom"/>
</dbReference>
<dbReference type="GO" id="GO:0000976">
    <property type="term" value="F:transcription cis-regulatory region binding"/>
    <property type="evidence" value="ECO:0007669"/>
    <property type="project" value="TreeGrafter"/>
</dbReference>
<evidence type="ECO:0000256" key="5">
    <source>
        <dbReference type="ARBA" id="ARBA00023242"/>
    </source>
</evidence>
<dbReference type="FunFam" id="2.20.25.80:FF:000007">
    <property type="entry name" value="WRKY transcription factor 22"/>
    <property type="match status" value="1"/>
</dbReference>
<keyword evidence="10" id="KW-1185">Reference proteome</keyword>
<accession>A0AAN7MG87</accession>
<organism evidence="9 10">
    <name type="scientific">Trapa natans</name>
    <name type="common">Water chestnut</name>
    <dbReference type="NCBI Taxonomy" id="22666"/>
    <lineage>
        <taxon>Eukaryota</taxon>
        <taxon>Viridiplantae</taxon>
        <taxon>Streptophyta</taxon>
        <taxon>Embryophyta</taxon>
        <taxon>Tracheophyta</taxon>
        <taxon>Spermatophyta</taxon>
        <taxon>Magnoliopsida</taxon>
        <taxon>eudicotyledons</taxon>
        <taxon>Gunneridae</taxon>
        <taxon>Pentapetalae</taxon>
        <taxon>rosids</taxon>
        <taxon>malvids</taxon>
        <taxon>Myrtales</taxon>
        <taxon>Lythraceae</taxon>
        <taxon>Trapa</taxon>
    </lineage>
</organism>
<evidence type="ECO:0000256" key="2">
    <source>
        <dbReference type="ARBA" id="ARBA00023015"/>
    </source>
</evidence>
<keyword evidence="5" id="KW-0539">Nucleus</keyword>
<dbReference type="GO" id="GO:0003700">
    <property type="term" value="F:DNA-binding transcription factor activity"/>
    <property type="evidence" value="ECO:0007669"/>
    <property type="project" value="InterPro"/>
</dbReference>
<sequence>MFHNVVFPLCISLKLSVKQASSLCLSVSLSLSLSYIYSLMGEFFCGGNWDLEAVVRGGYMSGASDSNSTCDIMEWFDSVNEPMMVRSALPDSQFSSHFPAGAASLEMTVAAGLYNYPAVLPSACSPDTAAGSSGKTMEINNGAGKLYEEASAGSSVVAVKAEMDAVHRAATAKYKRRKNQNKQMVQHLTSDGVLSDLWAWRKYGQKPIKGSPFPRSYYRCSSSKGCLARKQVERSCSEPGMFIVTYTGEHCHSQPTRRSALAGISRPSKLSSSNKKPATATSSNNREAMQVPKLPSREAITTNRHERCTPTPAAATMEDVVPCKQEILAWGESEMDDKFVNDPSFVLGEEMFMGFDELDGIGSMDFDLYGY</sequence>
<dbReference type="GO" id="GO:0005634">
    <property type="term" value="C:nucleus"/>
    <property type="evidence" value="ECO:0007669"/>
    <property type="project" value="UniProtKB-SubCell"/>
</dbReference>
<dbReference type="InterPro" id="IPR044810">
    <property type="entry name" value="WRKY_plant"/>
</dbReference>
<dbReference type="PANTHER" id="PTHR32096">
    <property type="entry name" value="WRKY TRANSCRIPTION FACTOR 30-RELATED-RELATED"/>
    <property type="match status" value="1"/>
</dbReference>
<keyword evidence="3" id="KW-0238">DNA-binding</keyword>
<feature type="compositionally biased region" description="Polar residues" evidence="7">
    <location>
        <begin position="268"/>
        <end position="287"/>
    </location>
</feature>
<dbReference type="Pfam" id="PF03106">
    <property type="entry name" value="WRKY"/>
    <property type="match status" value="1"/>
</dbReference>
<feature type="region of interest" description="Disordered" evidence="7">
    <location>
        <begin position="254"/>
        <end position="306"/>
    </location>
</feature>
<evidence type="ECO:0000256" key="3">
    <source>
        <dbReference type="ARBA" id="ARBA00023125"/>
    </source>
</evidence>
<evidence type="ECO:0000313" key="10">
    <source>
        <dbReference type="Proteomes" id="UP001346149"/>
    </source>
</evidence>
<proteinExistence type="inferred from homology"/>
<evidence type="ECO:0000259" key="8">
    <source>
        <dbReference type="PROSITE" id="PS50811"/>
    </source>
</evidence>
<evidence type="ECO:0000313" key="9">
    <source>
        <dbReference type="EMBL" id="KAK4796630.1"/>
    </source>
</evidence>
<dbReference type="Proteomes" id="UP001346149">
    <property type="component" value="Unassembled WGS sequence"/>
</dbReference>
<comment type="caution">
    <text evidence="9">The sequence shown here is derived from an EMBL/GenBank/DDBJ whole genome shotgun (WGS) entry which is preliminary data.</text>
</comment>
<evidence type="ECO:0000256" key="7">
    <source>
        <dbReference type="SAM" id="MobiDB-lite"/>
    </source>
</evidence>
<comment type="similarity">
    <text evidence="6">Belongs to the WRKY group II-e family.</text>
</comment>
<reference evidence="9 10" key="1">
    <citation type="journal article" date="2023" name="Hortic Res">
        <title>Pangenome of water caltrop reveals structural variations and asymmetric subgenome divergence after allopolyploidization.</title>
        <authorList>
            <person name="Zhang X."/>
            <person name="Chen Y."/>
            <person name="Wang L."/>
            <person name="Yuan Y."/>
            <person name="Fang M."/>
            <person name="Shi L."/>
            <person name="Lu R."/>
            <person name="Comes H.P."/>
            <person name="Ma Y."/>
            <person name="Chen Y."/>
            <person name="Huang G."/>
            <person name="Zhou Y."/>
            <person name="Zheng Z."/>
            <person name="Qiu Y."/>
        </authorList>
    </citation>
    <scope>NUCLEOTIDE SEQUENCE [LARGE SCALE GENOMIC DNA]</scope>
    <source>
        <strain evidence="9">F231</strain>
    </source>
</reference>
<dbReference type="PANTHER" id="PTHR32096:SF80">
    <property type="entry name" value="WRKY TRANSCRIPTION FACTOR 27-RELATED"/>
    <property type="match status" value="1"/>
</dbReference>
<comment type="subcellular location">
    <subcellularLocation>
        <location evidence="1">Nucleus</location>
    </subcellularLocation>
</comment>
<gene>
    <name evidence="9" type="ORF">SAY86_028956</name>
</gene>
<dbReference type="SMART" id="SM00774">
    <property type="entry name" value="WRKY"/>
    <property type="match status" value="1"/>
</dbReference>
<dbReference type="Gene3D" id="2.20.25.80">
    <property type="entry name" value="WRKY domain"/>
    <property type="match status" value="1"/>
</dbReference>
<dbReference type="PROSITE" id="PS50811">
    <property type="entry name" value="WRKY"/>
    <property type="match status" value="1"/>
</dbReference>
<name>A0AAN7MG87_TRANT</name>
<keyword evidence="2" id="KW-0805">Transcription regulation</keyword>
<evidence type="ECO:0000256" key="4">
    <source>
        <dbReference type="ARBA" id="ARBA00023163"/>
    </source>
</evidence>
<feature type="domain" description="WRKY" evidence="8">
    <location>
        <begin position="189"/>
        <end position="255"/>
    </location>
</feature>
<protein>
    <recommendedName>
        <fullName evidence="8">WRKY domain-containing protein</fullName>
    </recommendedName>
</protein>
<keyword evidence="4" id="KW-0804">Transcription</keyword>
<evidence type="ECO:0000256" key="1">
    <source>
        <dbReference type="ARBA" id="ARBA00004123"/>
    </source>
</evidence>
<evidence type="ECO:0000256" key="6">
    <source>
        <dbReference type="ARBA" id="ARBA00060761"/>
    </source>
</evidence>